<name>A0ABW1PB95_9PSEU</name>
<reference evidence="3" key="1">
    <citation type="journal article" date="2019" name="Int. J. Syst. Evol. Microbiol.">
        <title>The Global Catalogue of Microorganisms (GCM) 10K type strain sequencing project: providing services to taxonomists for standard genome sequencing and annotation.</title>
        <authorList>
            <consortium name="The Broad Institute Genomics Platform"/>
            <consortium name="The Broad Institute Genome Sequencing Center for Infectious Disease"/>
            <person name="Wu L."/>
            <person name="Ma J."/>
        </authorList>
    </citation>
    <scope>NUCLEOTIDE SEQUENCE [LARGE SCALE GENOMIC DNA]</scope>
    <source>
        <strain evidence="3">CGMCC 4.7246</strain>
    </source>
</reference>
<dbReference type="EMBL" id="JBHSQO010000027">
    <property type="protein sequence ID" value="MFC6092309.1"/>
    <property type="molecule type" value="Genomic_DNA"/>
</dbReference>
<evidence type="ECO:0000313" key="2">
    <source>
        <dbReference type="EMBL" id="MFC6092309.1"/>
    </source>
</evidence>
<sequence>MSTHFRSRPKRSWRRALPAVVVTAAMAAALVPGHAVAQVGTTTVVEEDQDFPSVPLPDPTRTDPEVLAVVNAAADALEYSTAVVAADPTREYPEGTVEAGLRAGLLTVPAEVRREITRSAQAMVNADVDARVAEFGQYGRNDWATHARLGFAGVFQAETLRVDRAALTARLSGQADQLATEGRAAEQQVHEEARRLGVDPSTIERVKALALDITSVKCLGETDDWSPSDEISMGGLTIGSDGVTTKISPFNVHDDFDTGEIITYGNGGKRFSTLNMSQAGVWPRYYGHSVFLAERDGFGGFSKALTNAWEQVKGYVQTAIEKLVQGVLSPYLGAAIAGAIGKVVAWLVKTFIGWLVKLFQDDLFAPQHVNVKLPSNAKFMYENPIYLGWDDSRSPTMSGWYKGHGGGHYRVNAHLEVLS</sequence>
<protein>
    <submittedName>
        <fullName evidence="2">Uncharacterized protein</fullName>
    </submittedName>
</protein>
<dbReference type="Proteomes" id="UP001596220">
    <property type="component" value="Unassembled WGS sequence"/>
</dbReference>
<evidence type="ECO:0000313" key="3">
    <source>
        <dbReference type="Proteomes" id="UP001596220"/>
    </source>
</evidence>
<evidence type="ECO:0000256" key="1">
    <source>
        <dbReference type="SAM" id="SignalP"/>
    </source>
</evidence>
<accession>A0ABW1PB95</accession>
<feature type="signal peptide" evidence="1">
    <location>
        <begin position="1"/>
        <end position="37"/>
    </location>
</feature>
<keyword evidence="1" id="KW-0732">Signal</keyword>
<proteinExistence type="predicted"/>
<organism evidence="2 3">
    <name type="scientific">Saccharothrix lopnurensis</name>
    <dbReference type="NCBI Taxonomy" id="1670621"/>
    <lineage>
        <taxon>Bacteria</taxon>
        <taxon>Bacillati</taxon>
        <taxon>Actinomycetota</taxon>
        <taxon>Actinomycetes</taxon>
        <taxon>Pseudonocardiales</taxon>
        <taxon>Pseudonocardiaceae</taxon>
        <taxon>Saccharothrix</taxon>
    </lineage>
</organism>
<dbReference type="RefSeq" id="WP_380638601.1">
    <property type="nucleotide sequence ID" value="NZ_JBHSQO010000027.1"/>
</dbReference>
<feature type="chain" id="PRO_5046990066" evidence="1">
    <location>
        <begin position="38"/>
        <end position="419"/>
    </location>
</feature>
<gene>
    <name evidence="2" type="ORF">ACFP3R_23815</name>
</gene>
<comment type="caution">
    <text evidence="2">The sequence shown here is derived from an EMBL/GenBank/DDBJ whole genome shotgun (WGS) entry which is preliminary data.</text>
</comment>
<keyword evidence="3" id="KW-1185">Reference proteome</keyword>